<dbReference type="EMBL" id="MU277285">
    <property type="protein sequence ID" value="KAI0055623.1"/>
    <property type="molecule type" value="Genomic_DNA"/>
</dbReference>
<protein>
    <submittedName>
        <fullName evidence="1">Uncharacterized protein</fullName>
    </submittedName>
</protein>
<reference evidence="1" key="2">
    <citation type="journal article" date="2022" name="New Phytol.">
        <title>Evolutionary transition to the ectomycorrhizal habit in the genomes of a hyperdiverse lineage of mushroom-forming fungi.</title>
        <authorList>
            <person name="Looney B."/>
            <person name="Miyauchi S."/>
            <person name="Morin E."/>
            <person name="Drula E."/>
            <person name="Courty P.E."/>
            <person name="Kohler A."/>
            <person name="Kuo A."/>
            <person name="LaButti K."/>
            <person name="Pangilinan J."/>
            <person name="Lipzen A."/>
            <person name="Riley R."/>
            <person name="Andreopoulos W."/>
            <person name="He G."/>
            <person name="Johnson J."/>
            <person name="Nolan M."/>
            <person name="Tritt A."/>
            <person name="Barry K.W."/>
            <person name="Grigoriev I.V."/>
            <person name="Nagy L.G."/>
            <person name="Hibbett D."/>
            <person name="Henrissat B."/>
            <person name="Matheny P.B."/>
            <person name="Labbe J."/>
            <person name="Martin F.M."/>
        </authorList>
    </citation>
    <scope>NUCLEOTIDE SEQUENCE</scope>
    <source>
        <strain evidence="1">HHB10654</strain>
    </source>
</reference>
<reference evidence="1" key="1">
    <citation type="submission" date="2021-03" db="EMBL/GenBank/DDBJ databases">
        <authorList>
            <consortium name="DOE Joint Genome Institute"/>
            <person name="Ahrendt S."/>
            <person name="Looney B.P."/>
            <person name="Miyauchi S."/>
            <person name="Morin E."/>
            <person name="Drula E."/>
            <person name="Courty P.E."/>
            <person name="Chicoki N."/>
            <person name="Fauchery L."/>
            <person name="Kohler A."/>
            <person name="Kuo A."/>
            <person name="Labutti K."/>
            <person name="Pangilinan J."/>
            <person name="Lipzen A."/>
            <person name="Riley R."/>
            <person name="Andreopoulos W."/>
            <person name="He G."/>
            <person name="Johnson J."/>
            <person name="Barry K.W."/>
            <person name="Grigoriev I.V."/>
            <person name="Nagy L."/>
            <person name="Hibbett D."/>
            <person name="Henrissat B."/>
            <person name="Matheny P.B."/>
            <person name="Labbe J."/>
            <person name="Martin F."/>
        </authorList>
    </citation>
    <scope>NUCLEOTIDE SEQUENCE</scope>
    <source>
        <strain evidence="1">HHB10654</strain>
    </source>
</reference>
<name>A0ACB8SHA1_9AGAM</name>
<dbReference type="Proteomes" id="UP000814140">
    <property type="component" value="Unassembled WGS sequence"/>
</dbReference>
<evidence type="ECO:0000313" key="2">
    <source>
        <dbReference type="Proteomes" id="UP000814140"/>
    </source>
</evidence>
<sequence length="341" mass="37774">MPSTSLDDSLLAAMEAASSPPGTPSNLGKRRRSSTDEGDESEAEGQSNGEGDDLGVSDDDNGEDTPAVCPAPRPERNLALYAKRYAASKKLRRDQVAAVEQFVGDDANTKMLKLYTQGLAIENRLEKIITAQPVFQISPDLSRNITEFSVAVLLSSKIASYKGDIPRDHVLNILKTFRYDLPPGIEYVPADWGKVVSAVGTALTQKRSVWKKQLKASFHKDGPKHSTDLYSLTRKLAKNSNCQITVPLCCRVALMRNIYADGNHSDRKFWDAIDERLEWIREKANGDGKKIVKMFKVLMKEDMDKYGSVEGLPDLEDVIDERQQRVDDVIEGVISTGSHSD</sequence>
<evidence type="ECO:0000313" key="1">
    <source>
        <dbReference type="EMBL" id="KAI0055623.1"/>
    </source>
</evidence>
<accession>A0ACB8SHA1</accession>
<organism evidence="1 2">
    <name type="scientific">Artomyces pyxidatus</name>
    <dbReference type="NCBI Taxonomy" id="48021"/>
    <lineage>
        <taxon>Eukaryota</taxon>
        <taxon>Fungi</taxon>
        <taxon>Dikarya</taxon>
        <taxon>Basidiomycota</taxon>
        <taxon>Agaricomycotina</taxon>
        <taxon>Agaricomycetes</taxon>
        <taxon>Russulales</taxon>
        <taxon>Auriscalpiaceae</taxon>
        <taxon>Artomyces</taxon>
    </lineage>
</organism>
<comment type="caution">
    <text evidence="1">The sequence shown here is derived from an EMBL/GenBank/DDBJ whole genome shotgun (WGS) entry which is preliminary data.</text>
</comment>
<proteinExistence type="predicted"/>
<gene>
    <name evidence="1" type="ORF">BV25DRAFT_1921676</name>
</gene>
<keyword evidence="2" id="KW-1185">Reference proteome</keyword>